<dbReference type="CDD" id="cd16914">
    <property type="entry name" value="EcfT"/>
    <property type="match status" value="1"/>
</dbReference>
<evidence type="ECO:0000313" key="8">
    <source>
        <dbReference type="Proteomes" id="UP000287533"/>
    </source>
</evidence>
<evidence type="ECO:0000256" key="5">
    <source>
        <dbReference type="ARBA" id="ARBA00023136"/>
    </source>
</evidence>
<dbReference type="InterPro" id="IPR003339">
    <property type="entry name" value="ABC/ECF_trnsptr_transmembrane"/>
</dbReference>
<dbReference type="PANTHER" id="PTHR34857:SF2">
    <property type="entry name" value="SLL0384 PROTEIN"/>
    <property type="match status" value="1"/>
</dbReference>
<dbReference type="Proteomes" id="UP000287533">
    <property type="component" value="Unassembled WGS sequence"/>
</dbReference>
<protein>
    <submittedName>
        <fullName evidence="7">Cobalt ABC transporter permease</fullName>
    </submittedName>
</protein>
<dbReference type="PANTHER" id="PTHR34857">
    <property type="entry name" value="SLL0384 PROTEIN"/>
    <property type="match status" value="1"/>
</dbReference>
<dbReference type="GO" id="GO:0005886">
    <property type="term" value="C:plasma membrane"/>
    <property type="evidence" value="ECO:0007669"/>
    <property type="project" value="UniProtKB-ARBA"/>
</dbReference>
<reference evidence="7 8" key="1">
    <citation type="submission" date="2018-09" db="EMBL/GenBank/DDBJ databases">
        <title>Characterization of the phylogenetic diversity of five novel species belonging to the genus Bifidobacterium.</title>
        <authorList>
            <person name="Lugli G.A."/>
            <person name="Duranti S."/>
            <person name="Milani C."/>
        </authorList>
    </citation>
    <scope>NUCLEOTIDE SEQUENCE [LARGE SCALE GENOMIC DNA]</scope>
    <source>
        <strain evidence="7 8">2034B</strain>
    </source>
</reference>
<evidence type="ECO:0000256" key="3">
    <source>
        <dbReference type="ARBA" id="ARBA00022692"/>
    </source>
</evidence>
<gene>
    <name evidence="7" type="ORF">D2E25_0970</name>
</gene>
<accession>A0A430FLD8</accession>
<evidence type="ECO:0000256" key="4">
    <source>
        <dbReference type="ARBA" id="ARBA00022989"/>
    </source>
</evidence>
<dbReference type="Pfam" id="PF02361">
    <property type="entry name" value="CbiQ"/>
    <property type="match status" value="1"/>
</dbReference>
<feature type="transmembrane region" description="Helical" evidence="6">
    <location>
        <begin position="138"/>
        <end position="159"/>
    </location>
</feature>
<dbReference type="InterPro" id="IPR051611">
    <property type="entry name" value="ECF_transporter_component"/>
</dbReference>
<sequence length="305" mass="33150">MPDINDSHAQPAHCADHCITHRADRRAASSAALPATVVLPAWLRESEQYDPPTDRSSFIERNLGHIGAMLAQIGEPANITHSPLDRALCRVAPSLRLIGVLAAIICVNATRNMLFAYVMLAVVLVALAVRPARLIAAVLQPTLAVCALSFVIALPAVLVGQTDAPVRLVVRAFVAVSLVITLARTVPWNRLIAGLRGLGVPDSVVYVCDVTIQFLDVLGRSMEELLDALRLRSVGRDSRKLMSAGRLVGALFLRANTQARQMAESMMCRGFDGHYRVWCERWLTVPNAVYAVVVAAMIAFAVYLR</sequence>
<organism evidence="7 8">
    <name type="scientific">Bifidobacterium goeldii</name>
    <dbReference type="NCBI Taxonomy" id="2306975"/>
    <lineage>
        <taxon>Bacteria</taxon>
        <taxon>Bacillati</taxon>
        <taxon>Actinomycetota</taxon>
        <taxon>Actinomycetes</taxon>
        <taxon>Bifidobacteriales</taxon>
        <taxon>Bifidobacteriaceae</taxon>
        <taxon>Bifidobacterium</taxon>
    </lineage>
</organism>
<keyword evidence="5 6" id="KW-0472">Membrane</keyword>
<proteinExistence type="predicted"/>
<evidence type="ECO:0000313" key="7">
    <source>
        <dbReference type="EMBL" id="RSX53647.1"/>
    </source>
</evidence>
<evidence type="ECO:0000256" key="1">
    <source>
        <dbReference type="ARBA" id="ARBA00004141"/>
    </source>
</evidence>
<evidence type="ECO:0000256" key="2">
    <source>
        <dbReference type="ARBA" id="ARBA00022475"/>
    </source>
</evidence>
<evidence type="ECO:0000256" key="6">
    <source>
        <dbReference type="SAM" id="Phobius"/>
    </source>
</evidence>
<feature type="transmembrane region" description="Helical" evidence="6">
    <location>
        <begin position="168"/>
        <end position="186"/>
    </location>
</feature>
<dbReference type="OrthoDB" id="8585740at2"/>
<name>A0A430FLD8_9BIFI</name>
<comment type="subcellular location">
    <subcellularLocation>
        <location evidence="1">Membrane</location>
        <topology evidence="1">Multi-pass membrane protein</topology>
    </subcellularLocation>
</comment>
<comment type="caution">
    <text evidence="7">The sequence shown here is derived from an EMBL/GenBank/DDBJ whole genome shotgun (WGS) entry which is preliminary data.</text>
</comment>
<dbReference type="AlphaFoldDB" id="A0A430FLD8"/>
<keyword evidence="2" id="KW-1003">Cell membrane</keyword>
<keyword evidence="4 6" id="KW-1133">Transmembrane helix</keyword>
<feature type="transmembrane region" description="Helical" evidence="6">
    <location>
        <begin position="288"/>
        <end position="304"/>
    </location>
</feature>
<keyword evidence="8" id="KW-1185">Reference proteome</keyword>
<dbReference type="RefSeq" id="WP_125980375.1">
    <property type="nucleotide sequence ID" value="NZ_QXGL01000002.1"/>
</dbReference>
<keyword evidence="3 6" id="KW-0812">Transmembrane</keyword>
<dbReference type="EMBL" id="QXGL01000002">
    <property type="protein sequence ID" value="RSX53647.1"/>
    <property type="molecule type" value="Genomic_DNA"/>
</dbReference>
<feature type="transmembrane region" description="Helical" evidence="6">
    <location>
        <begin position="114"/>
        <end position="132"/>
    </location>
</feature>